<dbReference type="AlphaFoldDB" id="A0A9Q1BHX5"/>
<proteinExistence type="predicted"/>
<sequence>MAARLQATDGPQQTAIFEHPQRLFLCSYTSILVPRSSTPKALGCRSMSIMFHAVHLYLDELGCFVTCTLKGSCSLKRQAWTIALINLMILESATFQSNAVLRVMNWWDNFVTDCFKLASKSVRYTVKSNHTHPD</sequence>
<protein>
    <submittedName>
        <fullName evidence="1">Uncharacterized protein</fullName>
    </submittedName>
</protein>
<gene>
    <name evidence="1" type="ORF">HOLleu_31750</name>
</gene>
<keyword evidence="2" id="KW-1185">Reference proteome</keyword>
<organism evidence="1 2">
    <name type="scientific">Holothuria leucospilota</name>
    <name type="common">Black long sea cucumber</name>
    <name type="synonym">Mertensiothuria leucospilota</name>
    <dbReference type="NCBI Taxonomy" id="206669"/>
    <lineage>
        <taxon>Eukaryota</taxon>
        <taxon>Metazoa</taxon>
        <taxon>Echinodermata</taxon>
        <taxon>Eleutherozoa</taxon>
        <taxon>Echinozoa</taxon>
        <taxon>Holothuroidea</taxon>
        <taxon>Aspidochirotacea</taxon>
        <taxon>Aspidochirotida</taxon>
        <taxon>Holothuriidae</taxon>
        <taxon>Holothuria</taxon>
    </lineage>
</organism>
<comment type="caution">
    <text evidence="1">The sequence shown here is derived from an EMBL/GenBank/DDBJ whole genome shotgun (WGS) entry which is preliminary data.</text>
</comment>
<reference evidence="1" key="1">
    <citation type="submission" date="2021-10" db="EMBL/GenBank/DDBJ databases">
        <title>Tropical sea cucumber genome reveals ecological adaptation and Cuvierian tubules defense mechanism.</title>
        <authorList>
            <person name="Chen T."/>
        </authorList>
    </citation>
    <scope>NUCLEOTIDE SEQUENCE</scope>
    <source>
        <strain evidence="1">Nanhai2018</strain>
        <tissue evidence="1">Muscle</tissue>
    </source>
</reference>
<evidence type="ECO:0000313" key="1">
    <source>
        <dbReference type="EMBL" id="KAJ8026808.1"/>
    </source>
</evidence>
<accession>A0A9Q1BHX5</accession>
<name>A0A9Q1BHX5_HOLLE</name>
<evidence type="ECO:0000313" key="2">
    <source>
        <dbReference type="Proteomes" id="UP001152320"/>
    </source>
</evidence>
<dbReference type="Proteomes" id="UP001152320">
    <property type="component" value="Chromosome 16"/>
</dbReference>
<dbReference type="EMBL" id="JAIZAY010000016">
    <property type="protein sequence ID" value="KAJ8026808.1"/>
    <property type="molecule type" value="Genomic_DNA"/>
</dbReference>